<accession>A0A0M9VPR0</accession>
<feature type="region of interest" description="Disordered" evidence="1">
    <location>
        <begin position="1"/>
        <end position="66"/>
    </location>
</feature>
<protein>
    <submittedName>
        <fullName evidence="2">Uncharacterized protein</fullName>
    </submittedName>
</protein>
<dbReference type="RefSeq" id="XP_017992347.1">
    <property type="nucleotide sequence ID" value="XM_018135527.1"/>
</dbReference>
<dbReference type="Proteomes" id="UP000037751">
    <property type="component" value="Unassembled WGS sequence"/>
</dbReference>
<comment type="caution">
    <text evidence="2">The sequence shown here is derived from an EMBL/GenBank/DDBJ whole genome shotgun (WGS) entry which is preliminary data.</text>
</comment>
<dbReference type="VEuPathDB" id="FungiDB:Malapachy_1015"/>
<evidence type="ECO:0000313" key="2">
    <source>
        <dbReference type="EMBL" id="KOS14715.1"/>
    </source>
</evidence>
<keyword evidence="3" id="KW-1185">Reference proteome</keyword>
<feature type="compositionally biased region" description="Polar residues" evidence="1">
    <location>
        <begin position="25"/>
        <end position="38"/>
    </location>
</feature>
<name>A0A0M9VPR0_9BASI</name>
<evidence type="ECO:0000313" key="3">
    <source>
        <dbReference type="Proteomes" id="UP000037751"/>
    </source>
</evidence>
<proteinExistence type="predicted"/>
<dbReference type="GeneID" id="28727402"/>
<sequence>MARKRARFSEKENYSAEHDTLKTPARSSKAPTMLSSSPMPERSLRYSDGHFDFSSPNAKAPEAKRLPTSTSYSVVTIIRKKILFSKRPEPIVKLDA</sequence>
<dbReference type="STRING" id="77020.A0A0M9VPR0"/>
<evidence type="ECO:0000256" key="1">
    <source>
        <dbReference type="SAM" id="MobiDB-lite"/>
    </source>
</evidence>
<gene>
    <name evidence="2" type="ORF">Malapachy_1015</name>
</gene>
<feature type="compositionally biased region" description="Basic and acidic residues" evidence="1">
    <location>
        <begin position="42"/>
        <end position="51"/>
    </location>
</feature>
<dbReference type="AlphaFoldDB" id="A0A0M9VPR0"/>
<dbReference type="OrthoDB" id="121932at2759"/>
<feature type="compositionally biased region" description="Basic and acidic residues" evidence="1">
    <location>
        <begin position="7"/>
        <end position="21"/>
    </location>
</feature>
<reference evidence="2 3" key="1">
    <citation type="submission" date="2015-07" db="EMBL/GenBank/DDBJ databases">
        <title>Draft Genome Sequence of Malassezia furfur CBS1878 and Malassezia pachydermatis CBS1879.</title>
        <authorList>
            <person name="Triana S."/>
            <person name="Ohm R."/>
            <person name="Gonzalez A."/>
            <person name="DeCock H."/>
            <person name="Restrepo S."/>
            <person name="Celis A."/>
        </authorList>
    </citation>
    <scope>NUCLEOTIDE SEQUENCE [LARGE SCALE GENOMIC DNA]</scope>
    <source>
        <strain evidence="2 3">CBS 1879</strain>
    </source>
</reference>
<organism evidence="2 3">
    <name type="scientific">Malassezia pachydermatis</name>
    <dbReference type="NCBI Taxonomy" id="77020"/>
    <lineage>
        <taxon>Eukaryota</taxon>
        <taxon>Fungi</taxon>
        <taxon>Dikarya</taxon>
        <taxon>Basidiomycota</taxon>
        <taxon>Ustilaginomycotina</taxon>
        <taxon>Malasseziomycetes</taxon>
        <taxon>Malasseziales</taxon>
        <taxon>Malasseziaceae</taxon>
        <taxon>Malassezia</taxon>
    </lineage>
</organism>
<dbReference type="EMBL" id="LGAV01000003">
    <property type="protein sequence ID" value="KOS14715.1"/>
    <property type="molecule type" value="Genomic_DNA"/>
</dbReference>